<proteinExistence type="predicted"/>
<protein>
    <submittedName>
        <fullName evidence="1">Uncharacterized protein</fullName>
    </submittedName>
</protein>
<organism evidence="1">
    <name type="scientific">uncultured Anaerotruncus sp</name>
    <dbReference type="NCBI Taxonomy" id="905011"/>
    <lineage>
        <taxon>Bacteria</taxon>
        <taxon>Bacillati</taxon>
        <taxon>Bacillota</taxon>
        <taxon>Clostridia</taxon>
        <taxon>Eubacteriales</taxon>
        <taxon>Oscillospiraceae</taxon>
        <taxon>Anaerotruncus</taxon>
        <taxon>environmental samples</taxon>
    </lineage>
</organism>
<name>A0A6N2U2W6_9FIRM</name>
<evidence type="ECO:0000313" key="1">
    <source>
        <dbReference type="EMBL" id="VYT12360.1"/>
    </source>
</evidence>
<sequence length="63" mass="7269">MSKKNMRRISILVTAQTAKNLERLAFMCGYREIGMVVDKLTREKMISLHTDTLMPGERKGKQI</sequence>
<gene>
    <name evidence="1" type="ORF">AULFYP135_01736</name>
</gene>
<accession>A0A6N2U2W6</accession>
<dbReference type="AlphaFoldDB" id="A0A6N2U2W6"/>
<reference evidence="1" key="1">
    <citation type="submission" date="2019-11" db="EMBL/GenBank/DDBJ databases">
        <authorList>
            <person name="Feng L."/>
        </authorList>
    </citation>
    <scope>NUCLEOTIDE SEQUENCE</scope>
    <source>
        <strain evidence="1">AundefinedLFYP135</strain>
    </source>
</reference>
<dbReference type="EMBL" id="CACRSL010000003">
    <property type="protein sequence ID" value="VYT12360.1"/>
    <property type="molecule type" value="Genomic_DNA"/>
</dbReference>